<protein>
    <submittedName>
        <fullName evidence="4">Response regulator receiver domain-containing protein</fullName>
    </submittedName>
</protein>
<name>A0A1K2HIP8_9NEIS</name>
<evidence type="ECO:0000256" key="2">
    <source>
        <dbReference type="PROSITE-ProRule" id="PRU00169"/>
    </source>
</evidence>
<proteinExistence type="predicted"/>
<dbReference type="PROSITE" id="PS50110">
    <property type="entry name" value="RESPONSE_REGULATORY"/>
    <property type="match status" value="1"/>
</dbReference>
<organism evidence="4 5">
    <name type="scientific">Chitinimonas taiwanensis DSM 18899</name>
    <dbReference type="NCBI Taxonomy" id="1121279"/>
    <lineage>
        <taxon>Bacteria</taxon>
        <taxon>Pseudomonadati</taxon>
        <taxon>Pseudomonadota</taxon>
        <taxon>Betaproteobacteria</taxon>
        <taxon>Neisseriales</taxon>
        <taxon>Chitinibacteraceae</taxon>
        <taxon>Chitinimonas</taxon>
    </lineage>
</organism>
<dbReference type="SUPFAM" id="SSF52172">
    <property type="entry name" value="CheY-like"/>
    <property type="match status" value="1"/>
</dbReference>
<keyword evidence="5" id="KW-1185">Reference proteome</keyword>
<dbReference type="InterPro" id="IPR011006">
    <property type="entry name" value="CheY-like_superfamily"/>
</dbReference>
<dbReference type="PANTHER" id="PTHR44591:SF3">
    <property type="entry name" value="RESPONSE REGULATORY DOMAIN-CONTAINING PROTEIN"/>
    <property type="match status" value="1"/>
</dbReference>
<keyword evidence="1 2" id="KW-0597">Phosphoprotein</keyword>
<evidence type="ECO:0000259" key="3">
    <source>
        <dbReference type="PROSITE" id="PS50110"/>
    </source>
</evidence>
<dbReference type="InterPro" id="IPR050595">
    <property type="entry name" value="Bact_response_regulator"/>
</dbReference>
<feature type="modified residue" description="4-aspartylphosphate" evidence="2">
    <location>
        <position position="55"/>
    </location>
</feature>
<gene>
    <name evidence="4" type="ORF">SAMN02745887_02035</name>
</gene>
<reference evidence="4 5" key="1">
    <citation type="submission" date="2016-11" db="EMBL/GenBank/DDBJ databases">
        <authorList>
            <person name="Jaros S."/>
            <person name="Januszkiewicz K."/>
            <person name="Wedrychowicz H."/>
        </authorList>
    </citation>
    <scope>NUCLEOTIDE SEQUENCE [LARGE SCALE GENOMIC DNA]</scope>
    <source>
        <strain evidence="4 5">DSM 18899</strain>
    </source>
</reference>
<dbReference type="EMBL" id="FPKR01000007">
    <property type="protein sequence ID" value="SFZ76631.1"/>
    <property type="molecule type" value="Genomic_DNA"/>
</dbReference>
<dbReference type="Proteomes" id="UP000186513">
    <property type="component" value="Unassembled WGS sequence"/>
</dbReference>
<evidence type="ECO:0000313" key="5">
    <source>
        <dbReference type="Proteomes" id="UP000186513"/>
    </source>
</evidence>
<sequence>MSKQVLIVDDSRVSRMLARAYLEESRPDWQFFEASCGEDAIALVQKEAIELVTLDVNMPGMSGLAAGEQILRLRPKAQVVVLSANVQSSVRQRAESLGMQFLQKPITESTIARLLELVEGT</sequence>
<evidence type="ECO:0000313" key="4">
    <source>
        <dbReference type="EMBL" id="SFZ76631.1"/>
    </source>
</evidence>
<dbReference type="GO" id="GO:0000160">
    <property type="term" value="P:phosphorelay signal transduction system"/>
    <property type="evidence" value="ECO:0007669"/>
    <property type="project" value="InterPro"/>
</dbReference>
<dbReference type="SMART" id="SM00448">
    <property type="entry name" value="REC"/>
    <property type="match status" value="1"/>
</dbReference>
<evidence type="ECO:0000256" key="1">
    <source>
        <dbReference type="ARBA" id="ARBA00022553"/>
    </source>
</evidence>
<dbReference type="Pfam" id="PF00072">
    <property type="entry name" value="Response_reg"/>
    <property type="match status" value="1"/>
</dbReference>
<feature type="domain" description="Response regulatory" evidence="3">
    <location>
        <begin position="4"/>
        <end position="119"/>
    </location>
</feature>
<dbReference type="STRING" id="1121279.SAMN02745887_02035"/>
<dbReference type="RefSeq" id="WP_072428541.1">
    <property type="nucleotide sequence ID" value="NZ_FPKR01000007.1"/>
</dbReference>
<dbReference type="CDD" id="cd17546">
    <property type="entry name" value="REC_hyHK_CKI1_RcsC-like"/>
    <property type="match status" value="1"/>
</dbReference>
<dbReference type="AlphaFoldDB" id="A0A1K2HIP8"/>
<dbReference type="InterPro" id="IPR001789">
    <property type="entry name" value="Sig_transdc_resp-reg_receiver"/>
</dbReference>
<dbReference type="Gene3D" id="3.40.50.2300">
    <property type="match status" value="1"/>
</dbReference>
<dbReference type="PANTHER" id="PTHR44591">
    <property type="entry name" value="STRESS RESPONSE REGULATOR PROTEIN 1"/>
    <property type="match status" value="1"/>
</dbReference>
<accession>A0A1K2HIP8</accession>